<gene>
    <name evidence="2" type="ORF">IV02_07825</name>
</gene>
<dbReference type="Proteomes" id="UP000028643">
    <property type="component" value="Unassembled WGS sequence"/>
</dbReference>
<dbReference type="InterPro" id="IPR007842">
    <property type="entry name" value="HEPN_dom"/>
</dbReference>
<keyword evidence="2" id="KW-0238">DNA-binding</keyword>
<protein>
    <submittedName>
        <fullName evidence="2">DNA-binding protein</fullName>
    </submittedName>
</protein>
<organism evidence="2">
    <name type="scientific">Pseudomonas syringae</name>
    <dbReference type="NCBI Taxonomy" id="317"/>
    <lineage>
        <taxon>Bacteria</taxon>
        <taxon>Pseudomonadati</taxon>
        <taxon>Pseudomonadota</taxon>
        <taxon>Gammaproteobacteria</taxon>
        <taxon>Pseudomonadales</taxon>
        <taxon>Pseudomonadaceae</taxon>
        <taxon>Pseudomonas</taxon>
    </lineage>
</organism>
<dbReference type="Gene3D" id="1.20.120.330">
    <property type="entry name" value="Nucleotidyltransferases domain 2"/>
    <property type="match status" value="1"/>
</dbReference>
<name>A0A085VA83_PSESX</name>
<dbReference type="PATRIC" id="fig|317.174.peg.1595"/>
<dbReference type="RefSeq" id="WP_047573488.1">
    <property type="nucleotide sequence ID" value="NZ_JPQT01000097.1"/>
</dbReference>
<dbReference type="GO" id="GO:0003677">
    <property type="term" value="F:DNA binding"/>
    <property type="evidence" value="ECO:0007669"/>
    <property type="project" value="UniProtKB-KW"/>
</dbReference>
<evidence type="ECO:0000313" key="2">
    <source>
        <dbReference type="EMBL" id="KFE52346.1"/>
    </source>
</evidence>
<comment type="caution">
    <text evidence="2">The sequence shown here is derived from an EMBL/GenBank/DDBJ whole genome shotgun (WGS) entry which is preliminary data.</text>
</comment>
<feature type="domain" description="HEPN" evidence="1">
    <location>
        <begin position="22"/>
        <end position="133"/>
    </location>
</feature>
<accession>A0A085VA83</accession>
<reference evidence="2" key="1">
    <citation type="submission" date="2014-07" db="EMBL/GenBank/DDBJ databases">
        <title>Draft Genome Sequences of Environmental Pseudomonas syringae strains.</title>
        <authorList>
            <person name="Baltrus D.A."/>
            <person name="Berge O."/>
            <person name="Morris C."/>
        </authorList>
    </citation>
    <scope>NUCLEOTIDE SEQUENCE [LARGE SCALE GENOMIC DNA]</scope>
    <source>
        <strain evidence="2">CEB003</strain>
    </source>
</reference>
<evidence type="ECO:0000259" key="1">
    <source>
        <dbReference type="Pfam" id="PF05168"/>
    </source>
</evidence>
<sequence>MTLENLLGTALESIQKDAANVSRLLAAANRSLADAKLPQMSSEGRFDMAYKAIMQAANAALQASGFRTLTSKPGHHMTMIQALPITIGLDRQFMITLDALRKVRNLSDYSGDPVSEAMANEAVAHAQRLLAEVGVGLKKHEHL</sequence>
<dbReference type="AlphaFoldDB" id="A0A085VA83"/>
<proteinExistence type="predicted"/>
<dbReference type="EMBL" id="JPQT01000097">
    <property type="protein sequence ID" value="KFE52346.1"/>
    <property type="molecule type" value="Genomic_DNA"/>
</dbReference>
<dbReference type="Pfam" id="PF05168">
    <property type="entry name" value="HEPN"/>
    <property type="match status" value="1"/>
</dbReference>